<gene>
    <name evidence="6" type="ORF">ACFFN0_11855</name>
</gene>
<evidence type="ECO:0000256" key="1">
    <source>
        <dbReference type="ARBA" id="ARBA00009437"/>
    </source>
</evidence>
<dbReference type="RefSeq" id="WP_141338898.1">
    <property type="nucleotide sequence ID" value="NZ_JBHMAX010000022.1"/>
</dbReference>
<dbReference type="Pfam" id="PF00126">
    <property type="entry name" value="HTH_1"/>
    <property type="match status" value="1"/>
</dbReference>
<comment type="similarity">
    <text evidence="1">Belongs to the LysR transcriptional regulatory family.</text>
</comment>
<feature type="domain" description="HTH lysR-type" evidence="5">
    <location>
        <begin position="3"/>
        <end position="60"/>
    </location>
</feature>
<keyword evidence="4" id="KW-0804">Transcription</keyword>
<dbReference type="Gene3D" id="1.10.10.10">
    <property type="entry name" value="Winged helix-like DNA-binding domain superfamily/Winged helix DNA-binding domain"/>
    <property type="match status" value="1"/>
</dbReference>
<keyword evidence="2" id="KW-0805">Transcription regulation</keyword>
<evidence type="ECO:0000313" key="6">
    <source>
        <dbReference type="EMBL" id="MFB9732736.1"/>
    </source>
</evidence>
<dbReference type="SUPFAM" id="SSF53850">
    <property type="entry name" value="Periplasmic binding protein-like II"/>
    <property type="match status" value="1"/>
</dbReference>
<reference evidence="6 7" key="1">
    <citation type="submission" date="2024-09" db="EMBL/GenBank/DDBJ databases">
        <authorList>
            <person name="Sun Q."/>
            <person name="Mori K."/>
        </authorList>
    </citation>
    <scope>NUCLEOTIDE SEQUENCE [LARGE SCALE GENOMIC DNA]</scope>
    <source>
        <strain evidence="6 7">JCM 12763</strain>
    </source>
</reference>
<dbReference type="CDD" id="cd08414">
    <property type="entry name" value="PBP2_LTTR_aromatics_like"/>
    <property type="match status" value="1"/>
</dbReference>
<proteinExistence type="inferred from homology"/>
<evidence type="ECO:0000256" key="3">
    <source>
        <dbReference type="ARBA" id="ARBA00023125"/>
    </source>
</evidence>
<organism evidence="6 7">
    <name type="scientific">Ornithinimicrobium kibberense</name>
    <dbReference type="NCBI Taxonomy" id="282060"/>
    <lineage>
        <taxon>Bacteria</taxon>
        <taxon>Bacillati</taxon>
        <taxon>Actinomycetota</taxon>
        <taxon>Actinomycetes</taxon>
        <taxon>Micrococcales</taxon>
        <taxon>Ornithinimicrobiaceae</taxon>
        <taxon>Ornithinimicrobium</taxon>
    </lineage>
</organism>
<evidence type="ECO:0000259" key="5">
    <source>
        <dbReference type="PROSITE" id="PS50931"/>
    </source>
</evidence>
<accession>A0ABV5V4K3</accession>
<dbReference type="InterPro" id="IPR036390">
    <property type="entry name" value="WH_DNA-bd_sf"/>
</dbReference>
<protein>
    <submittedName>
        <fullName evidence="6">LysR family transcriptional regulator</fullName>
    </submittedName>
</protein>
<keyword evidence="3" id="KW-0238">DNA-binding</keyword>
<dbReference type="Proteomes" id="UP001589613">
    <property type="component" value="Unassembled WGS sequence"/>
</dbReference>
<evidence type="ECO:0000256" key="4">
    <source>
        <dbReference type="ARBA" id="ARBA00023163"/>
    </source>
</evidence>
<evidence type="ECO:0000256" key="2">
    <source>
        <dbReference type="ARBA" id="ARBA00023015"/>
    </source>
</evidence>
<dbReference type="InterPro" id="IPR036388">
    <property type="entry name" value="WH-like_DNA-bd_sf"/>
</dbReference>
<name>A0ABV5V4K3_9MICO</name>
<dbReference type="Gene3D" id="3.40.190.10">
    <property type="entry name" value="Periplasmic binding protein-like II"/>
    <property type="match status" value="2"/>
</dbReference>
<sequence length="312" mass="32847">MDVEVRHLRCFLAVADTLHFGRAAEQLHLAQPAVSKSVRQLERELGVDLLVRTTRSVSLTPAGAEYADRARGLTARLAEAAVAARATADGRSGTLRLGVTGSATFGFLPALARAAATAMPDVSLQVRTEMLTPEQERALLDDQLDVGVLRLPTGSPDLEHVVVARDRLVAALPAGHPSAGGEGVLPLAELADATFITYADRTGSVVLRAVLDACQDAGFVPRRAHEVTETSTTVALVAAGLGVALVPESAAALTLDGVVFRPVDSHRRLDLALAWAAGRPRPVVTRLVEALHAHDLIPRDPSAPPTPVEETL</sequence>
<dbReference type="PANTHER" id="PTHR30346">
    <property type="entry name" value="TRANSCRIPTIONAL DUAL REGULATOR HCAR-RELATED"/>
    <property type="match status" value="1"/>
</dbReference>
<evidence type="ECO:0000313" key="7">
    <source>
        <dbReference type="Proteomes" id="UP001589613"/>
    </source>
</evidence>
<comment type="caution">
    <text evidence="6">The sequence shown here is derived from an EMBL/GenBank/DDBJ whole genome shotgun (WGS) entry which is preliminary data.</text>
</comment>
<dbReference type="InterPro" id="IPR000847">
    <property type="entry name" value="LysR_HTH_N"/>
</dbReference>
<keyword evidence="7" id="KW-1185">Reference proteome</keyword>
<dbReference type="PROSITE" id="PS50931">
    <property type="entry name" value="HTH_LYSR"/>
    <property type="match status" value="1"/>
</dbReference>
<dbReference type="InterPro" id="IPR005119">
    <property type="entry name" value="LysR_subst-bd"/>
</dbReference>
<dbReference type="PRINTS" id="PR00039">
    <property type="entry name" value="HTHLYSR"/>
</dbReference>
<dbReference type="PANTHER" id="PTHR30346:SF0">
    <property type="entry name" value="HCA OPERON TRANSCRIPTIONAL ACTIVATOR HCAR"/>
    <property type="match status" value="1"/>
</dbReference>
<dbReference type="SUPFAM" id="SSF46785">
    <property type="entry name" value="Winged helix' DNA-binding domain"/>
    <property type="match status" value="1"/>
</dbReference>
<dbReference type="EMBL" id="JBHMAX010000022">
    <property type="protein sequence ID" value="MFB9732736.1"/>
    <property type="molecule type" value="Genomic_DNA"/>
</dbReference>
<dbReference type="Pfam" id="PF03466">
    <property type="entry name" value="LysR_substrate"/>
    <property type="match status" value="1"/>
</dbReference>